<evidence type="ECO:0000313" key="1">
    <source>
        <dbReference type="EMBL" id="ESE41356.1"/>
    </source>
</evidence>
<protein>
    <submittedName>
        <fullName evidence="1">Deoxyguanosinetriphosphate triphosphohydrolase</fullName>
    </submittedName>
</protein>
<sequence length="48" mass="5171">MFGKNAAMAKINKDEMIIEALSKGTGQGSSTPPPFAAYRPKPKYLGWA</sequence>
<dbReference type="Proteomes" id="UP000017548">
    <property type="component" value="Unassembled WGS sequence"/>
</dbReference>
<accession>A0ABN0PMM1</accession>
<dbReference type="EMBL" id="AXZL01000065">
    <property type="protein sequence ID" value="ESE41356.1"/>
    <property type="molecule type" value="Genomic_DNA"/>
</dbReference>
<organism evidence="1 2">
    <name type="scientific">Shewanella decolorationis S12</name>
    <dbReference type="NCBI Taxonomy" id="1353536"/>
    <lineage>
        <taxon>Bacteria</taxon>
        <taxon>Pseudomonadati</taxon>
        <taxon>Pseudomonadota</taxon>
        <taxon>Gammaproteobacteria</taxon>
        <taxon>Alteromonadales</taxon>
        <taxon>Shewanellaceae</taxon>
        <taxon>Shewanella</taxon>
    </lineage>
</organism>
<evidence type="ECO:0000313" key="2">
    <source>
        <dbReference type="Proteomes" id="UP000017548"/>
    </source>
</evidence>
<reference evidence="1 2" key="1">
    <citation type="journal article" date="2013" name="Genome Announc.">
        <title>Draft Genome Sequence of Shewanella decolorationis S12, a Dye-Degrading Bacterium Isolated from a Wastewater Treatment Plant.</title>
        <authorList>
            <person name="Xu M."/>
            <person name="Fang Y."/>
            <person name="Liu J."/>
            <person name="Chen X."/>
            <person name="Sun G."/>
            <person name="Guo J."/>
            <person name="Hua Z."/>
            <person name="Tu Q."/>
            <person name="Wu L."/>
            <person name="Zhou J."/>
            <person name="Liu X."/>
        </authorList>
    </citation>
    <scope>NUCLEOTIDE SEQUENCE [LARGE SCALE GENOMIC DNA]</scope>
    <source>
        <strain evidence="1 2">S12</strain>
    </source>
</reference>
<keyword evidence="2" id="KW-1185">Reference proteome</keyword>
<name>A0ABN0PMM1_9GAMM</name>
<gene>
    <name evidence="1" type="ORF">SHD_2020</name>
</gene>
<proteinExistence type="predicted"/>
<comment type="caution">
    <text evidence="1">The sequence shown here is derived from an EMBL/GenBank/DDBJ whole genome shotgun (WGS) entry which is preliminary data.</text>
</comment>